<feature type="transmembrane region" description="Helical" evidence="2">
    <location>
        <begin position="132"/>
        <end position="151"/>
    </location>
</feature>
<comment type="caution">
    <text evidence="3">The sequence shown here is derived from an EMBL/GenBank/DDBJ whole genome shotgun (WGS) entry which is preliminary data.</text>
</comment>
<gene>
    <name evidence="3" type="ORF">HNQ97_003326</name>
</gene>
<feature type="transmembrane region" description="Helical" evidence="2">
    <location>
        <begin position="63"/>
        <end position="82"/>
    </location>
</feature>
<dbReference type="Pfam" id="PF06532">
    <property type="entry name" value="NrsF"/>
    <property type="match status" value="1"/>
</dbReference>
<feature type="transmembrane region" description="Helical" evidence="2">
    <location>
        <begin position="34"/>
        <end position="56"/>
    </location>
</feature>
<evidence type="ECO:0000313" key="4">
    <source>
        <dbReference type="Proteomes" id="UP000587524"/>
    </source>
</evidence>
<feature type="transmembrane region" description="Helical" evidence="2">
    <location>
        <begin position="157"/>
        <end position="176"/>
    </location>
</feature>
<name>A0ABR6C8K5_9HYPH</name>
<proteinExistence type="predicted"/>
<evidence type="ECO:0000313" key="3">
    <source>
        <dbReference type="EMBL" id="MBA9021320.1"/>
    </source>
</evidence>
<protein>
    <recommendedName>
        <fullName evidence="5">DUF1109 domain-containing protein</fullName>
    </recommendedName>
</protein>
<dbReference type="InterPro" id="IPR009495">
    <property type="entry name" value="NrsF"/>
</dbReference>
<keyword evidence="2" id="KW-0472">Membrane</keyword>
<dbReference type="Proteomes" id="UP000587524">
    <property type="component" value="Unassembled WGS sequence"/>
</dbReference>
<keyword evidence="2" id="KW-0812">Transmembrane</keyword>
<sequence>MNWLAISAPAVAIVVVLASPRLDLSERLTDVRFLFEQAAALATATAAAVAAFAVVIPGHDRRLALLPLAPLTIWLGGLVQGSLEAWLRASAALNLTNGWPCLPGIAMVGAVPALTMVVMLRRGVPIAPRLTVMLGALAAAALGNVGLRLVHSQDASLMILVWQFGSVALLSLLAGWGGRSIMGDTPQACAHNSPSRQQKNGLQAQQPTQVGRHYH</sequence>
<reference evidence="3 4" key="1">
    <citation type="submission" date="2020-08" db="EMBL/GenBank/DDBJ databases">
        <title>Genomic Encyclopedia of Type Strains, Phase IV (KMG-IV): sequencing the most valuable type-strain genomes for metagenomic binning, comparative biology and taxonomic classification.</title>
        <authorList>
            <person name="Goeker M."/>
        </authorList>
    </citation>
    <scope>NUCLEOTIDE SEQUENCE [LARGE SCALE GENOMIC DNA]</scope>
    <source>
        <strain evidence="3 4">DSM 17455</strain>
    </source>
</reference>
<organism evidence="3 4">
    <name type="scientific">Aminobacter ciceronei</name>
    <dbReference type="NCBI Taxonomy" id="150723"/>
    <lineage>
        <taxon>Bacteria</taxon>
        <taxon>Pseudomonadati</taxon>
        <taxon>Pseudomonadota</taxon>
        <taxon>Alphaproteobacteria</taxon>
        <taxon>Hyphomicrobiales</taxon>
        <taxon>Phyllobacteriaceae</taxon>
        <taxon>Aminobacter</taxon>
    </lineage>
</organism>
<dbReference type="EMBL" id="JACJHZ010000015">
    <property type="protein sequence ID" value="MBA9021320.1"/>
    <property type="molecule type" value="Genomic_DNA"/>
</dbReference>
<accession>A0ABR6C8K5</accession>
<feature type="compositionally biased region" description="Polar residues" evidence="1">
    <location>
        <begin position="190"/>
        <end position="209"/>
    </location>
</feature>
<evidence type="ECO:0000256" key="2">
    <source>
        <dbReference type="SAM" id="Phobius"/>
    </source>
</evidence>
<keyword evidence="2" id="KW-1133">Transmembrane helix</keyword>
<feature type="region of interest" description="Disordered" evidence="1">
    <location>
        <begin position="187"/>
        <end position="215"/>
    </location>
</feature>
<keyword evidence="4" id="KW-1185">Reference proteome</keyword>
<evidence type="ECO:0008006" key="5">
    <source>
        <dbReference type="Google" id="ProtNLM"/>
    </source>
</evidence>
<feature type="transmembrane region" description="Helical" evidence="2">
    <location>
        <begin position="102"/>
        <end position="120"/>
    </location>
</feature>
<evidence type="ECO:0000256" key="1">
    <source>
        <dbReference type="SAM" id="MobiDB-lite"/>
    </source>
</evidence>